<dbReference type="EMBL" id="CP108195">
    <property type="protein sequence ID" value="WTS09997.1"/>
    <property type="molecule type" value="Genomic_DNA"/>
</dbReference>
<name>A0AAU1TZR4_9ACTN</name>
<sequence>MLATRGRVTEGRSETLVWHKPVGDTVNEFQAIACSDTDGIVLPAPKQDVPLDLDKPGERWCPDCLALITDRLDALSRRLGSLNDIKK</sequence>
<proteinExistence type="predicted"/>
<organism evidence="1">
    <name type="scientific">Streptomyces sp. NBC_00119</name>
    <dbReference type="NCBI Taxonomy" id="2975659"/>
    <lineage>
        <taxon>Bacteria</taxon>
        <taxon>Bacillati</taxon>
        <taxon>Actinomycetota</taxon>
        <taxon>Actinomycetes</taxon>
        <taxon>Kitasatosporales</taxon>
        <taxon>Streptomycetaceae</taxon>
        <taxon>Streptomyces</taxon>
    </lineage>
</organism>
<dbReference type="AlphaFoldDB" id="A0AAU1TZR4"/>
<accession>A0AAU1TZR4</accession>
<evidence type="ECO:0000313" key="1">
    <source>
        <dbReference type="EMBL" id="WTS09997.1"/>
    </source>
</evidence>
<protein>
    <submittedName>
        <fullName evidence="1">Uncharacterized protein</fullName>
    </submittedName>
</protein>
<reference evidence="1" key="1">
    <citation type="submission" date="2022-10" db="EMBL/GenBank/DDBJ databases">
        <title>The complete genomes of actinobacterial strains from the NBC collection.</title>
        <authorList>
            <person name="Joergensen T.S."/>
            <person name="Alvarez Arevalo M."/>
            <person name="Sterndorff E.B."/>
            <person name="Faurdal D."/>
            <person name="Vuksanovic O."/>
            <person name="Mourched A.-S."/>
            <person name="Charusanti P."/>
            <person name="Shaw S."/>
            <person name="Blin K."/>
            <person name="Weber T."/>
        </authorList>
    </citation>
    <scope>NUCLEOTIDE SEQUENCE</scope>
    <source>
        <strain evidence="1">NBC_00119</strain>
    </source>
</reference>
<gene>
    <name evidence="1" type="ORF">OHU69_02060</name>
</gene>